<evidence type="ECO:0000313" key="6">
    <source>
        <dbReference type="EMBL" id="QNP62929.1"/>
    </source>
</evidence>
<dbReference type="Pfam" id="PF13579">
    <property type="entry name" value="Glyco_trans_4_4"/>
    <property type="match status" value="1"/>
</dbReference>
<evidence type="ECO:0000259" key="4">
    <source>
        <dbReference type="Pfam" id="PF00534"/>
    </source>
</evidence>
<evidence type="ECO:0000313" key="7">
    <source>
        <dbReference type="Proteomes" id="UP000516230"/>
    </source>
</evidence>
<evidence type="ECO:0000256" key="2">
    <source>
        <dbReference type="ARBA" id="ARBA00022679"/>
    </source>
</evidence>
<evidence type="ECO:0000256" key="1">
    <source>
        <dbReference type="ARBA" id="ARBA00022676"/>
    </source>
</evidence>
<dbReference type="PANTHER" id="PTHR45947">
    <property type="entry name" value="SULFOQUINOVOSYL TRANSFERASE SQD2"/>
    <property type="match status" value="1"/>
</dbReference>
<dbReference type="InterPro" id="IPR001296">
    <property type="entry name" value="Glyco_trans_1"/>
</dbReference>
<dbReference type="KEGG" id="sgj:IAG43_08235"/>
<accession>A0A7H0HQW3</accession>
<protein>
    <submittedName>
        <fullName evidence="6">Glycosyltransferase family 4 protein</fullName>
    </submittedName>
</protein>
<sequence>MTATRPDRSPRVLLVSHHYPPHLGGIENVVRQEAAHLARRGADVTVLTSGPRPGAPGTGRAGERADGERAGGERADGDAVRVVRVPAWHGVEERAGIPFPVLAPALLPAAVRWARWADVVHVHDCLYMTSWAAGLAAALTRTPHVVTQHVAVVDHPSPFVGLVQRAVYAAAGRRLLSRAGRVVVVNDGVGAFAVGHGARRGAVRHVPNGVDTEFFRPAASAGERERVRDRYRLPRDRVLVLFVGRLVRKKGWELLLAAADPAYELVFAGDGDGSALGGRSGVHGLGALPPAALAELYRACDVFALPSTAEGFPLSVQEAMASGLPVVTSDDPGYAPYGLDRDRVALLPREVPVLRDTLSSLARDRARRERMAAYSRRYAAAALAWEGHTDALLRLYEDVRREHGRTAPRARTGGPRGAAYRGSGPR</sequence>
<feature type="domain" description="Glycosyl transferase family 1" evidence="4">
    <location>
        <begin position="224"/>
        <end position="377"/>
    </location>
</feature>
<evidence type="ECO:0000256" key="3">
    <source>
        <dbReference type="SAM" id="MobiDB-lite"/>
    </source>
</evidence>
<dbReference type="InterPro" id="IPR028098">
    <property type="entry name" value="Glyco_trans_4-like_N"/>
</dbReference>
<evidence type="ECO:0000259" key="5">
    <source>
        <dbReference type="Pfam" id="PF13579"/>
    </source>
</evidence>
<keyword evidence="7" id="KW-1185">Reference proteome</keyword>
<dbReference type="RefSeq" id="WP_187740100.1">
    <property type="nucleotide sequence ID" value="NZ_CP060825.1"/>
</dbReference>
<name>A0A7H0HQW3_9ACTN</name>
<dbReference type="Proteomes" id="UP000516230">
    <property type="component" value="Chromosome"/>
</dbReference>
<organism evidence="6 7">
    <name type="scientific">Streptomyces genisteinicus</name>
    <dbReference type="NCBI Taxonomy" id="2768068"/>
    <lineage>
        <taxon>Bacteria</taxon>
        <taxon>Bacillati</taxon>
        <taxon>Actinomycetota</taxon>
        <taxon>Actinomycetes</taxon>
        <taxon>Kitasatosporales</taxon>
        <taxon>Streptomycetaceae</taxon>
        <taxon>Streptomyces</taxon>
    </lineage>
</organism>
<proteinExistence type="predicted"/>
<dbReference type="SUPFAM" id="SSF53756">
    <property type="entry name" value="UDP-Glycosyltransferase/glycogen phosphorylase"/>
    <property type="match status" value="1"/>
</dbReference>
<feature type="region of interest" description="Disordered" evidence="3">
    <location>
        <begin position="404"/>
        <end position="426"/>
    </location>
</feature>
<dbReference type="PANTHER" id="PTHR45947:SF3">
    <property type="entry name" value="SULFOQUINOVOSYL TRANSFERASE SQD2"/>
    <property type="match status" value="1"/>
</dbReference>
<dbReference type="EMBL" id="CP060825">
    <property type="protein sequence ID" value="QNP62929.1"/>
    <property type="molecule type" value="Genomic_DNA"/>
</dbReference>
<keyword evidence="2 6" id="KW-0808">Transferase</keyword>
<dbReference type="Pfam" id="PF00534">
    <property type="entry name" value="Glycos_transf_1"/>
    <property type="match status" value="1"/>
</dbReference>
<keyword evidence="1" id="KW-0328">Glycosyltransferase</keyword>
<dbReference type="GO" id="GO:1901137">
    <property type="term" value="P:carbohydrate derivative biosynthetic process"/>
    <property type="evidence" value="ECO:0007669"/>
    <property type="project" value="UniProtKB-ARBA"/>
</dbReference>
<dbReference type="InterPro" id="IPR050194">
    <property type="entry name" value="Glycosyltransferase_grp1"/>
</dbReference>
<gene>
    <name evidence="6" type="ORF">IAG43_08235</name>
</gene>
<feature type="compositionally biased region" description="Basic and acidic residues" evidence="3">
    <location>
        <begin position="61"/>
        <end position="75"/>
    </location>
</feature>
<dbReference type="Gene3D" id="3.40.50.2000">
    <property type="entry name" value="Glycogen Phosphorylase B"/>
    <property type="match status" value="2"/>
</dbReference>
<feature type="domain" description="Glycosyltransferase subfamily 4-like N-terminal" evidence="5">
    <location>
        <begin position="24"/>
        <end position="209"/>
    </location>
</feature>
<reference evidence="6 7" key="1">
    <citation type="submission" date="2020-08" db="EMBL/GenBank/DDBJ databases">
        <title>A novel species.</title>
        <authorList>
            <person name="Gao J."/>
        </authorList>
    </citation>
    <scope>NUCLEOTIDE SEQUENCE [LARGE SCALE GENOMIC DNA]</scope>
    <source>
        <strain evidence="6 7">CRPJ-33</strain>
    </source>
</reference>
<dbReference type="AlphaFoldDB" id="A0A7H0HQW3"/>
<feature type="region of interest" description="Disordered" evidence="3">
    <location>
        <begin position="41"/>
        <end position="75"/>
    </location>
</feature>
<dbReference type="CDD" id="cd03801">
    <property type="entry name" value="GT4_PimA-like"/>
    <property type="match status" value="1"/>
</dbReference>
<dbReference type="GO" id="GO:0016757">
    <property type="term" value="F:glycosyltransferase activity"/>
    <property type="evidence" value="ECO:0007669"/>
    <property type="project" value="UniProtKB-KW"/>
</dbReference>